<dbReference type="AlphaFoldDB" id="A0A4Y7TAT4"/>
<accession>A0A4Y7TAT4</accession>
<dbReference type="EMBL" id="QPFP01000020">
    <property type="protein sequence ID" value="TEB31111.1"/>
    <property type="molecule type" value="Genomic_DNA"/>
</dbReference>
<keyword evidence="3" id="KW-1185">Reference proteome</keyword>
<proteinExistence type="predicted"/>
<feature type="region of interest" description="Disordered" evidence="1">
    <location>
        <begin position="15"/>
        <end position="101"/>
    </location>
</feature>
<protein>
    <submittedName>
        <fullName evidence="2">Uncharacterized protein</fullName>
    </submittedName>
</protein>
<comment type="caution">
    <text evidence="2">The sequence shown here is derived from an EMBL/GenBank/DDBJ whole genome shotgun (WGS) entry which is preliminary data.</text>
</comment>
<feature type="compositionally biased region" description="Acidic residues" evidence="1">
    <location>
        <begin position="66"/>
        <end position="75"/>
    </location>
</feature>
<dbReference type="Proteomes" id="UP000298030">
    <property type="component" value="Unassembled WGS sequence"/>
</dbReference>
<reference evidence="2 3" key="1">
    <citation type="journal article" date="2019" name="Nat. Ecol. Evol.">
        <title>Megaphylogeny resolves global patterns of mushroom evolution.</title>
        <authorList>
            <person name="Varga T."/>
            <person name="Krizsan K."/>
            <person name="Foldi C."/>
            <person name="Dima B."/>
            <person name="Sanchez-Garcia M."/>
            <person name="Sanchez-Ramirez S."/>
            <person name="Szollosi G.J."/>
            <person name="Szarkandi J.G."/>
            <person name="Papp V."/>
            <person name="Albert L."/>
            <person name="Andreopoulos W."/>
            <person name="Angelini C."/>
            <person name="Antonin V."/>
            <person name="Barry K.W."/>
            <person name="Bougher N.L."/>
            <person name="Buchanan P."/>
            <person name="Buyck B."/>
            <person name="Bense V."/>
            <person name="Catcheside P."/>
            <person name="Chovatia M."/>
            <person name="Cooper J."/>
            <person name="Damon W."/>
            <person name="Desjardin D."/>
            <person name="Finy P."/>
            <person name="Geml J."/>
            <person name="Haridas S."/>
            <person name="Hughes K."/>
            <person name="Justo A."/>
            <person name="Karasinski D."/>
            <person name="Kautmanova I."/>
            <person name="Kiss B."/>
            <person name="Kocsube S."/>
            <person name="Kotiranta H."/>
            <person name="LaButti K.M."/>
            <person name="Lechner B.E."/>
            <person name="Liimatainen K."/>
            <person name="Lipzen A."/>
            <person name="Lukacs Z."/>
            <person name="Mihaltcheva S."/>
            <person name="Morgado L.N."/>
            <person name="Niskanen T."/>
            <person name="Noordeloos M.E."/>
            <person name="Ohm R.A."/>
            <person name="Ortiz-Santana B."/>
            <person name="Ovrebo C."/>
            <person name="Racz N."/>
            <person name="Riley R."/>
            <person name="Savchenko A."/>
            <person name="Shiryaev A."/>
            <person name="Soop K."/>
            <person name="Spirin V."/>
            <person name="Szebenyi C."/>
            <person name="Tomsovsky M."/>
            <person name="Tulloss R.E."/>
            <person name="Uehling J."/>
            <person name="Grigoriev I.V."/>
            <person name="Vagvolgyi C."/>
            <person name="Papp T."/>
            <person name="Martin F.M."/>
            <person name="Miettinen O."/>
            <person name="Hibbett D.S."/>
            <person name="Nagy L.G."/>
        </authorList>
    </citation>
    <scope>NUCLEOTIDE SEQUENCE [LARGE SCALE GENOMIC DNA]</scope>
    <source>
        <strain evidence="2 3">FP101781</strain>
    </source>
</reference>
<gene>
    <name evidence="2" type="ORF">FA13DRAFT_1709953</name>
</gene>
<evidence type="ECO:0000256" key="1">
    <source>
        <dbReference type="SAM" id="MobiDB-lite"/>
    </source>
</evidence>
<evidence type="ECO:0000313" key="2">
    <source>
        <dbReference type="EMBL" id="TEB31111.1"/>
    </source>
</evidence>
<name>A0A4Y7TAT4_COPMI</name>
<organism evidence="2 3">
    <name type="scientific">Coprinellus micaceus</name>
    <name type="common">Glistening ink-cap mushroom</name>
    <name type="synonym">Coprinus micaceus</name>
    <dbReference type="NCBI Taxonomy" id="71717"/>
    <lineage>
        <taxon>Eukaryota</taxon>
        <taxon>Fungi</taxon>
        <taxon>Dikarya</taxon>
        <taxon>Basidiomycota</taxon>
        <taxon>Agaricomycotina</taxon>
        <taxon>Agaricomycetes</taxon>
        <taxon>Agaricomycetidae</taxon>
        <taxon>Agaricales</taxon>
        <taxon>Agaricineae</taxon>
        <taxon>Psathyrellaceae</taxon>
        <taxon>Coprinellus</taxon>
    </lineage>
</organism>
<sequence length="117" mass="12843">MLEERVDDLTKCRRQKKYIGGGDSDPEVDVPQTVGLKNLPKRGSQVANTGSASAHTAQTISSGEELRDDTDDEGEDKDKEEPNATAKGDSIGERVRSRRGNAKTAVREFSLYLQHIL</sequence>
<feature type="compositionally biased region" description="Polar residues" evidence="1">
    <location>
        <begin position="45"/>
        <end position="62"/>
    </location>
</feature>
<evidence type="ECO:0000313" key="3">
    <source>
        <dbReference type="Proteomes" id="UP000298030"/>
    </source>
</evidence>